<proteinExistence type="inferred from homology"/>
<evidence type="ECO:0000313" key="8">
    <source>
        <dbReference type="EMBL" id="CAD7281451.1"/>
    </source>
</evidence>
<dbReference type="InterPro" id="IPR018499">
    <property type="entry name" value="Tetraspanin/Peripherin"/>
</dbReference>
<dbReference type="PANTHER" id="PTHR19282">
    <property type="entry name" value="TETRASPANIN"/>
    <property type="match status" value="1"/>
</dbReference>
<dbReference type="GO" id="GO:0005886">
    <property type="term" value="C:plasma membrane"/>
    <property type="evidence" value="ECO:0007669"/>
    <property type="project" value="TreeGrafter"/>
</dbReference>
<dbReference type="CDD" id="cd03127">
    <property type="entry name" value="tetraspanin_LEL"/>
    <property type="match status" value="1"/>
</dbReference>
<evidence type="ECO:0000256" key="5">
    <source>
        <dbReference type="ARBA" id="ARBA00023136"/>
    </source>
</evidence>
<keyword evidence="9" id="KW-1185">Reference proteome</keyword>
<evidence type="ECO:0000256" key="3">
    <source>
        <dbReference type="ARBA" id="ARBA00022692"/>
    </source>
</evidence>
<dbReference type="Proteomes" id="UP000678499">
    <property type="component" value="Unassembled WGS sequence"/>
</dbReference>
<feature type="transmembrane region" description="Helical" evidence="7">
    <location>
        <begin position="91"/>
        <end position="113"/>
    </location>
</feature>
<dbReference type="Pfam" id="PF00335">
    <property type="entry name" value="Tetraspanin"/>
    <property type="match status" value="1"/>
</dbReference>
<comment type="similarity">
    <text evidence="2 7">Belongs to the tetraspanin (TM4SF) family.</text>
</comment>
<dbReference type="InterPro" id="IPR000301">
    <property type="entry name" value="Tetraspanin_animals"/>
</dbReference>
<feature type="transmembrane region" description="Helical" evidence="7">
    <location>
        <begin position="62"/>
        <end position="84"/>
    </location>
</feature>
<dbReference type="EMBL" id="CAJPEX010002874">
    <property type="protein sequence ID" value="CAG0921603.1"/>
    <property type="molecule type" value="Genomic_DNA"/>
</dbReference>
<protein>
    <recommendedName>
        <fullName evidence="7">Tetraspanin</fullName>
    </recommendedName>
</protein>
<dbReference type="PIRSF" id="PIRSF002419">
    <property type="entry name" value="Tetraspanin"/>
    <property type="match status" value="1"/>
</dbReference>
<evidence type="ECO:0000256" key="4">
    <source>
        <dbReference type="ARBA" id="ARBA00022989"/>
    </source>
</evidence>
<evidence type="ECO:0000256" key="6">
    <source>
        <dbReference type="PIRSR" id="PIRSR002419-1"/>
    </source>
</evidence>
<dbReference type="PRINTS" id="PR00259">
    <property type="entry name" value="TMFOUR"/>
</dbReference>
<accession>A0A7R9GGD6</accession>
<feature type="disulfide bond" evidence="6">
    <location>
        <begin position="157"/>
        <end position="176"/>
    </location>
</feature>
<dbReference type="PANTHER" id="PTHR19282:SF534">
    <property type="entry name" value="TETRASPANIN FAMILY-RELATED"/>
    <property type="match status" value="1"/>
</dbReference>
<keyword evidence="4 7" id="KW-1133">Transmembrane helix</keyword>
<name>A0A7R9GGD6_9CRUS</name>
<evidence type="ECO:0000256" key="1">
    <source>
        <dbReference type="ARBA" id="ARBA00004141"/>
    </source>
</evidence>
<keyword evidence="3 7" id="KW-0812">Transmembrane</keyword>
<dbReference type="Gene3D" id="1.10.1450.10">
    <property type="entry name" value="Tetraspanin"/>
    <property type="match status" value="1"/>
</dbReference>
<dbReference type="EMBL" id="OA884911">
    <property type="protein sequence ID" value="CAD7281451.1"/>
    <property type="molecule type" value="Genomic_DNA"/>
</dbReference>
<sequence length="241" mass="27312">MYDGRNEASQKIICLKYMIFFVNILNWLFGAALFALSVWIRYQDDFSEWILELGLEHFWRGTYVLLATGILSMFASFFGCGMALNEGPTLLKIYACITGIAFILSLAGAAYTLNNGIEYSELTPWLKTRFFELISRYDEDVKARRIMNMIQERIGCCGSVTSDDYDDIGKQIPNECRDPVTGNEYNDGCYEVFAWYLETKSGWIAGIALFHCLSQAIAGASALWMSRAVRREWVNASSVGM</sequence>
<reference evidence="8" key="1">
    <citation type="submission" date="2020-11" db="EMBL/GenBank/DDBJ databases">
        <authorList>
            <person name="Tran Van P."/>
        </authorList>
    </citation>
    <scope>NUCLEOTIDE SEQUENCE</scope>
</reference>
<organism evidence="8">
    <name type="scientific">Notodromas monacha</name>
    <dbReference type="NCBI Taxonomy" id="399045"/>
    <lineage>
        <taxon>Eukaryota</taxon>
        <taxon>Metazoa</taxon>
        <taxon>Ecdysozoa</taxon>
        <taxon>Arthropoda</taxon>
        <taxon>Crustacea</taxon>
        <taxon>Oligostraca</taxon>
        <taxon>Ostracoda</taxon>
        <taxon>Podocopa</taxon>
        <taxon>Podocopida</taxon>
        <taxon>Cypridocopina</taxon>
        <taxon>Cypridoidea</taxon>
        <taxon>Cyprididae</taxon>
        <taxon>Notodromas</taxon>
    </lineage>
</organism>
<evidence type="ECO:0000256" key="7">
    <source>
        <dbReference type="RuleBase" id="RU361218"/>
    </source>
</evidence>
<dbReference type="InterPro" id="IPR008952">
    <property type="entry name" value="Tetraspanin_EC2_sf"/>
</dbReference>
<dbReference type="AlphaFoldDB" id="A0A7R9GGD6"/>
<feature type="disulfide bond" evidence="6">
    <location>
        <begin position="156"/>
        <end position="189"/>
    </location>
</feature>
<feature type="transmembrane region" description="Helical" evidence="7">
    <location>
        <begin position="20"/>
        <end position="42"/>
    </location>
</feature>
<feature type="transmembrane region" description="Helical" evidence="7">
    <location>
        <begin position="203"/>
        <end position="225"/>
    </location>
</feature>
<keyword evidence="6" id="KW-1015">Disulfide bond</keyword>
<keyword evidence="5 7" id="KW-0472">Membrane</keyword>
<dbReference type="OrthoDB" id="10051670at2759"/>
<evidence type="ECO:0000256" key="2">
    <source>
        <dbReference type="ARBA" id="ARBA00006840"/>
    </source>
</evidence>
<dbReference type="SUPFAM" id="SSF48652">
    <property type="entry name" value="Tetraspanin"/>
    <property type="match status" value="1"/>
</dbReference>
<evidence type="ECO:0000313" key="9">
    <source>
        <dbReference type="Proteomes" id="UP000678499"/>
    </source>
</evidence>
<comment type="subcellular location">
    <subcellularLocation>
        <location evidence="1 7">Membrane</location>
        <topology evidence="1 7">Multi-pass membrane protein</topology>
    </subcellularLocation>
</comment>
<gene>
    <name evidence="8" type="ORF">NMOB1V02_LOCUS9096</name>
</gene>